<feature type="compositionally biased region" description="Polar residues" evidence="1">
    <location>
        <begin position="203"/>
        <end position="213"/>
    </location>
</feature>
<dbReference type="Proteomes" id="UP000565441">
    <property type="component" value="Unassembled WGS sequence"/>
</dbReference>
<organism evidence="3 4">
    <name type="scientific">Tricholomella constricta</name>
    <dbReference type="NCBI Taxonomy" id="117010"/>
    <lineage>
        <taxon>Eukaryota</taxon>
        <taxon>Fungi</taxon>
        <taxon>Dikarya</taxon>
        <taxon>Basidiomycota</taxon>
        <taxon>Agaricomycotina</taxon>
        <taxon>Agaricomycetes</taxon>
        <taxon>Agaricomycetidae</taxon>
        <taxon>Agaricales</taxon>
        <taxon>Tricholomatineae</taxon>
        <taxon>Lyophyllaceae</taxon>
        <taxon>Tricholomella</taxon>
    </lineage>
</organism>
<evidence type="ECO:0000313" key="3">
    <source>
        <dbReference type="EMBL" id="KAF5377970.1"/>
    </source>
</evidence>
<keyword evidence="2" id="KW-0472">Membrane</keyword>
<proteinExistence type="predicted"/>
<keyword evidence="4" id="KW-1185">Reference proteome</keyword>
<evidence type="ECO:0000313" key="4">
    <source>
        <dbReference type="Proteomes" id="UP000565441"/>
    </source>
</evidence>
<sequence>MSWVSEATYITLDHGLDQSAKYTSALTLAATAIASLGLLSLLLILAYEYWFAPIVIRKAPEKRGSKLQSNIPQPIVSPTLEKTNTLSSGYSDLSSSSSTTVVSRPARLIRAFNHIFRGGSPAPPPAADQEQGVDDAPALESLEITPQLLATEEGARQRWIQTAGKISSMVPVTKLLWEKVPQGVPRMTVDHQTLPPSRPMIRTDSSSVPQTSREPPDRVIPLRHGALQDLEYSPNKRLLAITKYDNLTFGIHLAEMTRTVATTAFLSNLPR</sequence>
<reference evidence="3 4" key="1">
    <citation type="journal article" date="2020" name="ISME J.">
        <title>Uncovering the hidden diversity of litter-decomposition mechanisms in mushroom-forming fungi.</title>
        <authorList>
            <person name="Floudas D."/>
            <person name="Bentzer J."/>
            <person name="Ahren D."/>
            <person name="Johansson T."/>
            <person name="Persson P."/>
            <person name="Tunlid A."/>
        </authorList>
    </citation>
    <scope>NUCLEOTIDE SEQUENCE [LARGE SCALE GENOMIC DNA]</scope>
    <source>
        <strain evidence="3 4">CBS 661.87</strain>
    </source>
</reference>
<evidence type="ECO:0000256" key="1">
    <source>
        <dbReference type="SAM" id="MobiDB-lite"/>
    </source>
</evidence>
<gene>
    <name evidence="3" type="ORF">D9615_006797</name>
</gene>
<evidence type="ECO:0000256" key="2">
    <source>
        <dbReference type="SAM" id="Phobius"/>
    </source>
</evidence>
<dbReference type="AlphaFoldDB" id="A0A8H5H7R6"/>
<protein>
    <submittedName>
        <fullName evidence="3">Uncharacterized protein</fullName>
    </submittedName>
</protein>
<keyword evidence="2" id="KW-1133">Transmembrane helix</keyword>
<dbReference type="EMBL" id="JAACJP010000022">
    <property type="protein sequence ID" value="KAF5377970.1"/>
    <property type="molecule type" value="Genomic_DNA"/>
</dbReference>
<keyword evidence="2" id="KW-0812">Transmembrane</keyword>
<name>A0A8H5H7R6_9AGAR</name>
<comment type="caution">
    <text evidence="3">The sequence shown here is derived from an EMBL/GenBank/DDBJ whole genome shotgun (WGS) entry which is preliminary data.</text>
</comment>
<feature type="transmembrane region" description="Helical" evidence="2">
    <location>
        <begin position="25"/>
        <end position="47"/>
    </location>
</feature>
<feature type="region of interest" description="Disordered" evidence="1">
    <location>
        <begin position="190"/>
        <end position="217"/>
    </location>
</feature>
<accession>A0A8H5H7R6</accession>